<gene>
    <name evidence="2" type="ORF">EJ03DRAFT_331876</name>
</gene>
<reference evidence="2" key="1">
    <citation type="journal article" date="2020" name="Stud. Mycol.">
        <title>101 Dothideomycetes genomes: a test case for predicting lifestyles and emergence of pathogens.</title>
        <authorList>
            <person name="Haridas S."/>
            <person name="Albert R."/>
            <person name="Binder M."/>
            <person name="Bloem J."/>
            <person name="Labutti K."/>
            <person name="Salamov A."/>
            <person name="Andreopoulos B."/>
            <person name="Baker S."/>
            <person name="Barry K."/>
            <person name="Bills G."/>
            <person name="Bluhm B."/>
            <person name="Cannon C."/>
            <person name="Castanera R."/>
            <person name="Culley D."/>
            <person name="Daum C."/>
            <person name="Ezra D."/>
            <person name="Gonzalez J."/>
            <person name="Henrissat B."/>
            <person name="Kuo A."/>
            <person name="Liang C."/>
            <person name="Lipzen A."/>
            <person name="Lutzoni F."/>
            <person name="Magnuson J."/>
            <person name="Mondo S."/>
            <person name="Nolan M."/>
            <person name="Ohm R."/>
            <person name="Pangilinan J."/>
            <person name="Park H.-J."/>
            <person name="Ramirez L."/>
            <person name="Alfaro M."/>
            <person name="Sun H."/>
            <person name="Tritt A."/>
            <person name="Yoshinaga Y."/>
            <person name="Zwiers L.-H."/>
            <person name="Turgeon B."/>
            <person name="Goodwin S."/>
            <person name="Spatafora J."/>
            <person name="Crous P."/>
            <person name="Grigoriev I."/>
        </authorList>
    </citation>
    <scope>NUCLEOTIDE SEQUENCE</scope>
    <source>
        <strain evidence="2">CBS 116005</strain>
    </source>
</reference>
<organism evidence="2 3">
    <name type="scientific">Teratosphaeria nubilosa</name>
    <dbReference type="NCBI Taxonomy" id="161662"/>
    <lineage>
        <taxon>Eukaryota</taxon>
        <taxon>Fungi</taxon>
        <taxon>Dikarya</taxon>
        <taxon>Ascomycota</taxon>
        <taxon>Pezizomycotina</taxon>
        <taxon>Dothideomycetes</taxon>
        <taxon>Dothideomycetidae</taxon>
        <taxon>Mycosphaerellales</taxon>
        <taxon>Teratosphaeriaceae</taxon>
        <taxon>Teratosphaeria</taxon>
    </lineage>
</organism>
<dbReference type="AlphaFoldDB" id="A0A6G1KVG0"/>
<name>A0A6G1KVG0_9PEZI</name>
<dbReference type="EMBL" id="ML995925">
    <property type="protein sequence ID" value="KAF2764400.1"/>
    <property type="molecule type" value="Genomic_DNA"/>
</dbReference>
<evidence type="ECO:0000313" key="3">
    <source>
        <dbReference type="Proteomes" id="UP000799436"/>
    </source>
</evidence>
<accession>A0A6G1KVG0</accession>
<sequence>MTPTNGLAFFFLLVPWTATLVQAASIGCDQYAFVCANCFTTGSESGYCHTDSTSSTGFTCMAARDEKNQYHPNCQGKD</sequence>
<feature type="signal peptide" evidence="1">
    <location>
        <begin position="1"/>
        <end position="23"/>
    </location>
</feature>
<keyword evidence="1" id="KW-0732">Signal</keyword>
<feature type="non-terminal residue" evidence="2">
    <location>
        <position position="78"/>
    </location>
</feature>
<feature type="chain" id="PRO_5026130340" evidence="1">
    <location>
        <begin position="24"/>
        <end position="78"/>
    </location>
</feature>
<evidence type="ECO:0000313" key="2">
    <source>
        <dbReference type="EMBL" id="KAF2764400.1"/>
    </source>
</evidence>
<proteinExistence type="predicted"/>
<keyword evidence="3" id="KW-1185">Reference proteome</keyword>
<dbReference type="Proteomes" id="UP000799436">
    <property type="component" value="Unassembled WGS sequence"/>
</dbReference>
<protein>
    <submittedName>
        <fullName evidence="2">Uncharacterized protein</fullName>
    </submittedName>
</protein>
<evidence type="ECO:0000256" key="1">
    <source>
        <dbReference type="SAM" id="SignalP"/>
    </source>
</evidence>